<evidence type="ECO:0000313" key="1">
    <source>
        <dbReference type="EMBL" id="GCE61962.1"/>
    </source>
</evidence>
<protein>
    <submittedName>
        <fullName evidence="1">Uncharacterized protein</fullName>
    </submittedName>
</protein>
<name>A0A402DI96_MICAE</name>
<organism evidence="1 2">
    <name type="scientific">Microcystis aeruginosa NIES-4285</name>
    <dbReference type="NCBI Taxonomy" id="2497681"/>
    <lineage>
        <taxon>Bacteria</taxon>
        <taxon>Bacillati</taxon>
        <taxon>Cyanobacteriota</taxon>
        <taxon>Cyanophyceae</taxon>
        <taxon>Oscillatoriophycideae</taxon>
        <taxon>Chroococcales</taxon>
        <taxon>Microcystaceae</taxon>
        <taxon>Microcystis</taxon>
    </lineage>
</organism>
<comment type="caution">
    <text evidence="1">The sequence shown here is derived from an EMBL/GenBank/DDBJ whole genome shotgun (WGS) entry which is preliminary data.</text>
</comment>
<proteinExistence type="predicted"/>
<gene>
    <name evidence="1" type="ORF">MiAbB_03906</name>
</gene>
<accession>A0A402DI96</accession>
<evidence type="ECO:0000313" key="2">
    <source>
        <dbReference type="Proteomes" id="UP000289660"/>
    </source>
</evidence>
<dbReference type="Proteomes" id="UP000289660">
    <property type="component" value="Unassembled WGS sequence"/>
</dbReference>
<dbReference type="EMBL" id="BIFY01000097">
    <property type="protein sequence ID" value="GCE61962.1"/>
    <property type="molecule type" value="Genomic_DNA"/>
</dbReference>
<sequence length="121" mass="14275">MMLFNLENHQIVRLKTMTQPIPNRTPRRGRIFPEIQWTEAEKAKRKSESEAFYQRCRTIFKQIRPELIGEHYGWYIAIEPDSKEYFIDIDRETAQLKARHAHPDSIHCLFQLDGTGACGTI</sequence>
<reference evidence="2" key="1">
    <citation type="submission" date="2018-12" db="EMBL/GenBank/DDBJ databases">
        <title>Genome sequence of Microcystis aeruginosa NIES-4285.</title>
        <authorList>
            <person name="Tanabe Y."/>
        </authorList>
    </citation>
    <scope>NUCLEOTIDE SEQUENCE [LARGE SCALE GENOMIC DNA]</scope>
    <source>
        <strain evidence="2">NIES-4285</strain>
    </source>
</reference>
<dbReference type="AlphaFoldDB" id="A0A402DI96"/>